<proteinExistence type="predicted"/>
<sequence length="96" mass="10087">MLLIIGFVGVIFGGACAIVASNKGRDVLGWFVLGFLFNLIALIVIAALTPLDKAQAAEGASDKRLPDEEVMGKDELRKKAAALAASLAQSREKMNG</sequence>
<name>A0ACC6MYJ9_9HYPH</name>
<comment type="caution">
    <text evidence="1">The sequence shown here is derived from an EMBL/GenBank/DDBJ whole genome shotgun (WGS) entry which is preliminary data.</text>
</comment>
<protein>
    <submittedName>
        <fullName evidence="1">Uncharacterized protein</fullName>
    </submittedName>
</protein>
<dbReference type="Proteomes" id="UP001304050">
    <property type="component" value="Unassembled WGS sequence"/>
</dbReference>
<gene>
    <name evidence="1" type="ORF">U8465_14555</name>
</gene>
<accession>A0ACC6MYJ9</accession>
<dbReference type="EMBL" id="JAYESG010000006">
    <property type="protein sequence ID" value="MEA3518330.1"/>
    <property type="molecule type" value="Genomic_DNA"/>
</dbReference>
<keyword evidence="2" id="KW-1185">Reference proteome</keyword>
<evidence type="ECO:0000313" key="2">
    <source>
        <dbReference type="Proteomes" id="UP001304050"/>
    </source>
</evidence>
<reference evidence="1" key="1">
    <citation type="submission" date="2023-12" db="EMBL/GenBank/DDBJ databases">
        <title>Diversity of Rhizobium in root nodule of phaseolus vulgaris.</title>
        <authorList>
            <person name="Wang H."/>
        </authorList>
    </citation>
    <scope>NUCLEOTIDE SEQUENCE</scope>
    <source>
        <strain evidence="1">MJ31</strain>
    </source>
</reference>
<organism evidence="1 2">
    <name type="scientific">Rhizobium mulingense</name>
    <dbReference type="NCBI Taxonomy" id="3031128"/>
    <lineage>
        <taxon>Bacteria</taxon>
        <taxon>Pseudomonadati</taxon>
        <taxon>Pseudomonadota</taxon>
        <taxon>Alphaproteobacteria</taxon>
        <taxon>Hyphomicrobiales</taxon>
        <taxon>Rhizobiaceae</taxon>
        <taxon>Rhizobium/Agrobacterium group</taxon>
        <taxon>Rhizobium</taxon>
    </lineage>
</organism>
<evidence type="ECO:0000313" key="1">
    <source>
        <dbReference type="EMBL" id="MEA3518330.1"/>
    </source>
</evidence>